<keyword evidence="1" id="KW-0732">Signal</keyword>
<evidence type="ECO:0000313" key="3">
    <source>
        <dbReference type="Proteomes" id="UP000541352"/>
    </source>
</evidence>
<dbReference type="InterPro" id="IPR011889">
    <property type="entry name" value="Liste_lipo_26"/>
</dbReference>
<dbReference type="NCBIfam" id="NF045639">
    <property type="entry name" value="GCX_COOH"/>
    <property type="match status" value="1"/>
</dbReference>
<proteinExistence type="predicted"/>
<accession>A0A7W5ZS50</accession>
<dbReference type="RefSeq" id="WP_183977579.1">
    <property type="nucleotide sequence ID" value="NZ_JACIBY010000011.1"/>
</dbReference>
<dbReference type="InterPro" id="IPR055015">
    <property type="entry name" value="GCX_COOH"/>
</dbReference>
<gene>
    <name evidence="2" type="ORF">FHS57_004572</name>
</gene>
<dbReference type="EMBL" id="JACIBY010000011">
    <property type="protein sequence ID" value="MBB3840552.1"/>
    <property type="molecule type" value="Genomic_DNA"/>
</dbReference>
<comment type="caution">
    <text evidence="2">The sequence shown here is derived from an EMBL/GenBank/DDBJ whole genome shotgun (WGS) entry which is preliminary data.</text>
</comment>
<dbReference type="Pfam" id="PF03382">
    <property type="entry name" value="DUF285"/>
    <property type="match status" value="4"/>
</dbReference>
<dbReference type="Proteomes" id="UP000541352">
    <property type="component" value="Unassembled WGS sequence"/>
</dbReference>
<organism evidence="2 3">
    <name type="scientific">Runella defluvii</name>
    <dbReference type="NCBI Taxonomy" id="370973"/>
    <lineage>
        <taxon>Bacteria</taxon>
        <taxon>Pseudomonadati</taxon>
        <taxon>Bacteroidota</taxon>
        <taxon>Cytophagia</taxon>
        <taxon>Cytophagales</taxon>
        <taxon>Spirosomataceae</taxon>
        <taxon>Runella</taxon>
    </lineage>
</organism>
<feature type="signal peptide" evidence="1">
    <location>
        <begin position="1"/>
        <end position="19"/>
    </location>
</feature>
<protein>
    <submittedName>
        <fullName evidence="2">Surface protein</fullName>
    </submittedName>
</protein>
<dbReference type="NCBIfam" id="NF012200">
    <property type="entry name" value="choice_anch_D"/>
    <property type="match status" value="1"/>
</dbReference>
<reference evidence="2 3" key="1">
    <citation type="submission" date="2020-08" db="EMBL/GenBank/DDBJ databases">
        <title>Genomic Encyclopedia of Type Strains, Phase IV (KMG-IV): sequencing the most valuable type-strain genomes for metagenomic binning, comparative biology and taxonomic classification.</title>
        <authorList>
            <person name="Goeker M."/>
        </authorList>
    </citation>
    <scope>NUCLEOTIDE SEQUENCE [LARGE SCALE GENOMIC DNA]</scope>
    <source>
        <strain evidence="2 3">DSM 17976</strain>
    </source>
</reference>
<dbReference type="InterPro" id="IPR013783">
    <property type="entry name" value="Ig-like_fold"/>
</dbReference>
<dbReference type="Gene3D" id="2.60.40.10">
    <property type="entry name" value="Immunoglobulins"/>
    <property type="match status" value="1"/>
</dbReference>
<feature type="chain" id="PRO_5030825209" evidence="1">
    <location>
        <begin position="20"/>
        <end position="797"/>
    </location>
</feature>
<name>A0A7W5ZS50_9BACT</name>
<dbReference type="NCBIfam" id="TIGR02167">
    <property type="entry name" value="Liste_lipo_26"/>
    <property type="match status" value="5"/>
</dbReference>
<evidence type="ECO:0000313" key="2">
    <source>
        <dbReference type="EMBL" id="MBB3840552.1"/>
    </source>
</evidence>
<keyword evidence="3" id="KW-1185">Reference proteome</keyword>
<dbReference type="AlphaFoldDB" id="A0A7W5ZS50"/>
<sequence length="797" mass="85885">MKQLFLFFVALLMSQQLTAQNRPFITRWNLATAGSGTTQLSFGVATSGTVNYTWETVPSGTSGSGTFTGATATITGLPANATIELRILPTNFQRFIMNRGSDKSRLTSIEQWGDVAWTSMGNAFYGCNNMVLNATDVPNTASVMDMSWMFADCASFNQPLPNGFNTSAVTNMSYMFLSCSVYNQPLPSSFNTEKVTNMSGMFSTCRVYNHPLPNGFNTSSVTNMFGMFLGCIFYNQPLPSSFNTSSVMNMNSMFLGCIAFNQPLPSGFNTSSVTDMTWMFRDCESYNQILPTSFNTSSVTSMFGMFSGCSVYNQALSSNFNTEKVTNMFGMFAGCSFYNQSLPSSFNTEKVTNMSRMFEGCRSYNKALPTNFNTSLVTNMFAMFASCSFFNQSLPSGFNTSLVTNMQAMFYGCISYNQSLPSSFNTEKVTDMSSMFEGCLSYNKVLPTNFNTSSVENMQDMFYGCISYNQPFPSRFTTEKATNMSWMFRGATAFNQNIGDWNVGAVTNMNMMFSGATAFNQSLAAWGSKLHPNVNLTNFLDNCGMSVANYDATLTGFNAGTVTGRSLGAVGRQYCASYADRANLVKPIANGGKGWTITGDVLVCLSTSEINVKGNNVSIADGDITPSSNDHTDFGTQSVGIGAVIRTFTIENTGAGVLNLTGSPNKVVISGTHAADFTVNVQPSSPVAASSGSTTFQITFTPSAGGLRRATISIANDDADENPYNFDIQGIGCGVASLSIANNISSGTGLYGATAIMATNQIVYANVEYRGESSVTLLPGFKAEQTVFKAQIGVGCN</sequence>
<evidence type="ECO:0000256" key="1">
    <source>
        <dbReference type="SAM" id="SignalP"/>
    </source>
</evidence>
<dbReference type="InterPro" id="IPR005046">
    <property type="entry name" value="DUF285"/>
</dbReference>